<comment type="caution">
    <text evidence="1">The sequence shown here is derived from an EMBL/GenBank/DDBJ whole genome shotgun (WGS) entry which is preliminary data.</text>
</comment>
<gene>
    <name evidence="1" type="ORF">TARUN_6493</name>
</gene>
<protein>
    <submittedName>
        <fullName evidence="1">Uncharacterized protein</fullName>
    </submittedName>
</protein>
<accession>A0A395NIH8</accession>
<evidence type="ECO:0000313" key="1">
    <source>
        <dbReference type="EMBL" id="RFU75734.1"/>
    </source>
</evidence>
<dbReference type="AlphaFoldDB" id="A0A395NIH8"/>
<evidence type="ECO:0000313" key="2">
    <source>
        <dbReference type="Proteomes" id="UP000266272"/>
    </source>
</evidence>
<name>A0A395NIH8_TRIAR</name>
<reference evidence="1 2" key="1">
    <citation type="journal article" date="2018" name="PLoS Pathog.">
        <title>Evolution of structural diversity of trichothecenes, a family of toxins produced by plant pathogenic and entomopathogenic fungi.</title>
        <authorList>
            <person name="Proctor R.H."/>
            <person name="McCormick S.P."/>
            <person name="Kim H.S."/>
            <person name="Cardoza R.E."/>
            <person name="Stanley A.M."/>
            <person name="Lindo L."/>
            <person name="Kelly A."/>
            <person name="Brown D.W."/>
            <person name="Lee T."/>
            <person name="Vaughan M.M."/>
            <person name="Alexander N.J."/>
            <person name="Busman M."/>
            <person name="Gutierrez S."/>
        </authorList>
    </citation>
    <scope>NUCLEOTIDE SEQUENCE [LARGE SCALE GENOMIC DNA]</scope>
    <source>
        <strain evidence="1 2">IBT 40837</strain>
    </source>
</reference>
<sequence length="157" mass="17934">MPSAAALESRLDALYTQLEALRPESSDADLEKFASLFSNDCDVYLRSMREVKDPALNRQDIVTQLRDIMKDQYFEKRKIVSQVVSEKDSRVFSEMENRYNVHQHIFAAFPETLVATFDDEGLVNSFKLYSCRSHIAKAIQKATGNGPYSEAYMQGPH</sequence>
<keyword evidence="2" id="KW-1185">Reference proteome</keyword>
<dbReference type="OrthoDB" id="3775006at2759"/>
<dbReference type="EMBL" id="PXOA01000414">
    <property type="protein sequence ID" value="RFU75734.1"/>
    <property type="molecule type" value="Genomic_DNA"/>
</dbReference>
<proteinExistence type="predicted"/>
<dbReference type="Proteomes" id="UP000266272">
    <property type="component" value="Unassembled WGS sequence"/>
</dbReference>
<organism evidence="1 2">
    <name type="scientific">Trichoderma arundinaceum</name>
    <dbReference type="NCBI Taxonomy" id="490622"/>
    <lineage>
        <taxon>Eukaryota</taxon>
        <taxon>Fungi</taxon>
        <taxon>Dikarya</taxon>
        <taxon>Ascomycota</taxon>
        <taxon>Pezizomycotina</taxon>
        <taxon>Sordariomycetes</taxon>
        <taxon>Hypocreomycetidae</taxon>
        <taxon>Hypocreales</taxon>
        <taxon>Hypocreaceae</taxon>
        <taxon>Trichoderma</taxon>
    </lineage>
</organism>